<dbReference type="InterPro" id="IPR036291">
    <property type="entry name" value="NAD(P)-bd_dom_sf"/>
</dbReference>
<accession>A0A388JY44</accession>
<comment type="caution">
    <text evidence="2">The sequence shown here is derived from an EMBL/GenBank/DDBJ whole genome shotgun (WGS) entry which is preliminary data.</text>
</comment>
<proteinExistence type="predicted"/>
<dbReference type="SUPFAM" id="SSF55347">
    <property type="entry name" value="Glyceraldehyde-3-phosphate dehydrogenase-like, C-terminal domain"/>
    <property type="match status" value="1"/>
</dbReference>
<dbReference type="OMA" id="FFNAWMS"/>
<dbReference type="SUPFAM" id="SSF51735">
    <property type="entry name" value="NAD(P)-binding Rossmann-fold domains"/>
    <property type="match status" value="1"/>
</dbReference>
<dbReference type="Gene3D" id="3.30.360.10">
    <property type="entry name" value="Dihydrodipicolinate Reductase, domain 2"/>
    <property type="match status" value="1"/>
</dbReference>
<dbReference type="Pfam" id="PF01408">
    <property type="entry name" value="GFO_IDH_MocA"/>
    <property type="match status" value="1"/>
</dbReference>
<dbReference type="EMBL" id="BFEA01000031">
    <property type="protein sequence ID" value="GBG62697.1"/>
    <property type="molecule type" value="Genomic_DNA"/>
</dbReference>
<evidence type="ECO:0000313" key="3">
    <source>
        <dbReference type="Proteomes" id="UP000265515"/>
    </source>
</evidence>
<dbReference type="GO" id="GO:0005737">
    <property type="term" value="C:cytoplasm"/>
    <property type="evidence" value="ECO:0007669"/>
    <property type="project" value="TreeGrafter"/>
</dbReference>
<dbReference type="STRING" id="69332.A0A388JY44"/>
<protein>
    <recommendedName>
        <fullName evidence="1">Gfo/Idh/MocA-like oxidoreductase N-terminal domain-containing protein</fullName>
    </recommendedName>
</protein>
<dbReference type="Proteomes" id="UP000265515">
    <property type="component" value="Unassembled WGS sequence"/>
</dbReference>
<organism evidence="2 3">
    <name type="scientific">Chara braunii</name>
    <name type="common">Braun's stonewort</name>
    <dbReference type="NCBI Taxonomy" id="69332"/>
    <lineage>
        <taxon>Eukaryota</taxon>
        <taxon>Viridiplantae</taxon>
        <taxon>Streptophyta</taxon>
        <taxon>Charophyceae</taxon>
        <taxon>Charales</taxon>
        <taxon>Characeae</taxon>
        <taxon>Chara</taxon>
    </lineage>
</organism>
<dbReference type="PANTHER" id="PTHR42840">
    <property type="entry name" value="NAD(P)-BINDING ROSSMANN-FOLD SUPERFAMILY PROTEIN-RELATED"/>
    <property type="match status" value="1"/>
</dbReference>
<dbReference type="InterPro" id="IPR000683">
    <property type="entry name" value="Gfo/Idh/MocA-like_OxRdtase_N"/>
</dbReference>
<keyword evidence="3" id="KW-1185">Reference proteome</keyword>
<gene>
    <name evidence="2" type="ORF">CBR_g31714</name>
</gene>
<evidence type="ECO:0000313" key="2">
    <source>
        <dbReference type="EMBL" id="GBG62697.1"/>
    </source>
</evidence>
<reference evidence="2 3" key="1">
    <citation type="journal article" date="2018" name="Cell">
        <title>The Chara Genome: Secondary Complexity and Implications for Plant Terrestrialization.</title>
        <authorList>
            <person name="Nishiyama T."/>
            <person name="Sakayama H."/>
            <person name="Vries J.D."/>
            <person name="Buschmann H."/>
            <person name="Saint-Marcoux D."/>
            <person name="Ullrich K.K."/>
            <person name="Haas F.B."/>
            <person name="Vanderstraeten L."/>
            <person name="Becker D."/>
            <person name="Lang D."/>
            <person name="Vosolsobe S."/>
            <person name="Rombauts S."/>
            <person name="Wilhelmsson P.K.I."/>
            <person name="Janitza P."/>
            <person name="Kern R."/>
            <person name="Heyl A."/>
            <person name="Rumpler F."/>
            <person name="Villalobos L.I.A.C."/>
            <person name="Clay J.M."/>
            <person name="Skokan R."/>
            <person name="Toyoda A."/>
            <person name="Suzuki Y."/>
            <person name="Kagoshima H."/>
            <person name="Schijlen E."/>
            <person name="Tajeshwar N."/>
            <person name="Catarino B."/>
            <person name="Hetherington A.J."/>
            <person name="Saltykova A."/>
            <person name="Bonnot C."/>
            <person name="Breuninger H."/>
            <person name="Symeonidi A."/>
            <person name="Radhakrishnan G.V."/>
            <person name="Van Nieuwerburgh F."/>
            <person name="Deforce D."/>
            <person name="Chang C."/>
            <person name="Karol K.G."/>
            <person name="Hedrich R."/>
            <person name="Ulvskov P."/>
            <person name="Glockner G."/>
            <person name="Delwiche C.F."/>
            <person name="Petrasek J."/>
            <person name="Van de Peer Y."/>
            <person name="Friml J."/>
            <person name="Beilby M."/>
            <person name="Dolan L."/>
            <person name="Kohara Y."/>
            <person name="Sugano S."/>
            <person name="Fujiyama A."/>
            <person name="Delaux P.-M."/>
            <person name="Quint M."/>
            <person name="TheiBen G."/>
            <person name="Hagemann M."/>
            <person name="Harholt J."/>
            <person name="Dunand C."/>
            <person name="Zachgo S."/>
            <person name="Langdale J."/>
            <person name="Maumus F."/>
            <person name="Straeten D.V.D."/>
            <person name="Gould S.B."/>
            <person name="Rensing S.A."/>
        </authorList>
    </citation>
    <scope>NUCLEOTIDE SEQUENCE [LARGE SCALE GENOMIC DNA]</scope>
    <source>
        <strain evidence="2 3">S276</strain>
    </source>
</reference>
<dbReference type="AlphaFoldDB" id="A0A388JY44"/>
<dbReference type="GO" id="GO:0000166">
    <property type="term" value="F:nucleotide binding"/>
    <property type="evidence" value="ECO:0007669"/>
    <property type="project" value="InterPro"/>
</dbReference>
<name>A0A388JY44_CHABU</name>
<dbReference type="GO" id="GO:0006740">
    <property type="term" value="P:NADPH regeneration"/>
    <property type="evidence" value="ECO:0007669"/>
    <property type="project" value="TreeGrafter"/>
</dbReference>
<dbReference type="Gramene" id="GBG62697">
    <property type="protein sequence ID" value="GBG62697"/>
    <property type="gene ID" value="CBR_g31714"/>
</dbReference>
<sequence>MESVDVLMIGAGEYTTGFVRGQHGAASDKPAGVIAVTLIDLRRRGLVNRLALCNSTGLEFKPIREQLRTKIADVYKNMDVSLATFPPDDVELDPLAYQAAIKTMKKGDAVTIFTPDDTHFDMAMAAIESGLHVLLAKPAVKTLDQHRRLCEAARSRSVLVAVEYHKRFDIVYADAKERIRSELGGFSFFSSTMTQPKKQLHTFAGWAGKSSDISYYLNSHHIDVHAWAVGEESRPEEVVAMASDGVANRMIDREVEDTITLMVQWRSKDGSKGTALYTASWISPLGDCHTQQYFHYMGQKGELRVDQAHRGYTHAMDGHGFSSLNPLYMRYKPDAKGFFAGQMGYGYRSVEKFVETVRDLNSGKKSFADVEDEGVLATIHGGMKVTAILEAGRVSLDNSGRPVAIHYDDEGAPIAVSVC</sequence>
<dbReference type="OrthoDB" id="2127032at2759"/>
<dbReference type="GO" id="GO:0016491">
    <property type="term" value="F:oxidoreductase activity"/>
    <property type="evidence" value="ECO:0007669"/>
    <property type="project" value="TreeGrafter"/>
</dbReference>
<feature type="domain" description="Gfo/Idh/MocA-like oxidoreductase N-terminal" evidence="1">
    <location>
        <begin position="69"/>
        <end position="164"/>
    </location>
</feature>
<dbReference type="Gene3D" id="3.40.50.720">
    <property type="entry name" value="NAD(P)-binding Rossmann-like Domain"/>
    <property type="match status" value="1"/>
</dbReference>
<dbReference type="PANTHER" id="PTHR42840:SF6">
    <property type="entry name" value="BINDING ROSSMANN FOLD OXIDOREDUCTASE, PUTATIVE (AFU_ORTHOLOGUE AFUA_3G11930)-RELATED"/>
    <property type="match status" value="1"/>
</dbReference>
<evidence type="ECO:0000259" key="1">
    <source>
        <dbReference type="Pfam" id="PF01408"/>
    </source>
</evidence>